<proteinExistence type="predicted"/>
<feature type="region of interest" description="Disordered" evidence="1">
    <location>
        <begin position="20"/>
        <end position="50"/>
    </location>
</feature>
<keyword evidence="2" id="KW-0732">Signal</keyword>
<sequence>MKARIIAVLAIALSIASLESPVRAQTPATPNPNTQDYKLTGDSLEGIGNRSAEDDFSQFFNTSIPTNNIRDNQNVSGWRSNRSTSLPDTPVLLQPAQESVNGNDGVQVQLDLGNQ</sequence>
<dbReference type="AlphaFoldDB" id="A0A1Z4KJ07"/>
<feature type="compositionally biased region" description="Polar residues" evidence="1">
    <location>
        <begin position="26"/>
        <end position="37"/>
    </location>
</feature>
<feature type="compositionally biased region" description="Polar residues" evidence="1">
    <location>
        <begin position="63"/>
        <end position="87"/>
    </location>
</feature>
<evidence type="ECO:0000256" key="1">
    <source>
        <dbReference type="SAM" id="MobiDB-lite"/>
    </source>
</evidence>
<gene>
    <name evidence="3" type="ORF">NIES23_17560</name>
</gene>
<feature type="chain" id="PRO_5011115309" evidence="2">
    <location>
        <begin position="25"/>
        <end position="115"/>
    </location>
</feature>
<feature type="region of interest" description="Disordered" evidence="1">
    <location>
        <begin position="63"/>
        <end position="89"/>
    </location>
</feature>
<accession>A0A1Z4KJ07</accession>
<name>A0A1Z4KJ07_ANAVA</name>
<protein>
    <submittedName>
        <fullName evidence="3">Uncharacterized protein</fullName>
    </submittedName>
</protein>
<dbReference type="EMBL" id="AP018216">
    <property type="protein sequence ID" value="BAY68966.1"/>
    <property type="molecule type" value="Genomic_DNA"/>
</dbReference>
<organism evidence="3 4">
    <name type="scientific">Trichormus variabilis NIES-23</name>
    <dbReference type="NCBI Taxonomy" id="1973479"/>
    <lineage>
        <taxon>Bacteria</taxon>
        <taxon>Bacillati</taxon>
        <taxon>Cyanobacteriota</taxon>
        <taxon>Cyanophyceae</taxon>
        <taxon>Nostocales</taxon>
        <taxon>Nostocaceae</taxon>
        <taxon>Trichormus</taxon>
    </lineage>
</organism>
<evidence type="ECO:0000313" key="4">
    <source>
        <dbReference type="Proteomes" id="UP000217507"/>
    </source>
</evidence>
<evidence type="ECO:0000256" key="2">
    <source>
        <dbReference type="SAM" id="SignalP"/>
    </source>
</evidence>
<reference evidence="3 4" key="1">
    <citation type="submission" date="2017-06" db="EMBL/GenBank/DDBJ databases">
        <title>Genome sequencing of cyanobaciteial culture collection at National Institute for Environmental Studies (NIES).</title>
        <authorList>
            <person name="Hirose Y."/>
            <person name="Shimura Y."/>
            <person name="Fujisawa T."/>
            <person name="Nakamura Y."/>
            <person name="Kawachi M."/>
        </authorList>
    </citation>
    <scope>NUCLEOTIDE SEQUENCE [LARGE SCALE GENOMIC DNA]</scope>
    <source>
        <strain evidence="3 4">NIES-23</strain>
    </source>
</reference>
<feature type="signal peptide" evidence="2">
    <location>
        <begin position="1"/>
        <end position="24"/>
    </location>
</feature>
<evidence type="ECO:0000313" key="3">
    <source>
        <dbReference type="EMBL" id="BAY68966.1"/>
    </source>
</evidence>
<dbReference type="Proteomes" id="UP000217507">
    <property type="component" value="Chromosome"/>
</dbReference>
<feature type="region of interest" description="Disordered" evidence="1">
    <location>
        <begin position="96"/>
        <end position="115"/>
    </location>
</feature>